<organism evidence="5 6">
    <name type="scientific">Rubneribacter badeniensis</name>
    <dbReference type="NCBI Taxonomy" id="2070688"/>
    <lineage>
        <taxon>Bacteria</taxon>
        <taxon>Bacillati</taxon>
        <taxon>Actinomycetota</taxon>
        <taxon>Coriobacteriia</taxon>
        <taxon>Eggerthellales</taxon>
        <taxon>Eggerthellaceae</taxon>
        <taxon>Rubneribacter</taxon>
    </lineage>
</organism>
<protein>
    <submittedName>
        <fullName evidence="5">ABC transporter ATP-binding protein</fullName>
    </submittedName>
</protein>
<evidence type="ECO:0000256" key="3">
    <source>
        <dbReference type="ARBA" id="ARBA00022840"/>
    </source>
</evidence>
<dbReference type="GO" id="GO:0005524">
    <property type="term" value="F:ATP binding"/>
    <property type="evidence" value="ECO:0007669"/>
    <property type="project" value="UniProtKB-KW"/>
</dbReference>
<sequence>MHDADGGKDDARDACAQVSGVPVLRAEGIVRRYGAVEALSGASLSLSAGEAAFLVGSNGAGKSTLLRCLAGWDALDEGRVELLGRRFDGADRAQRTLVAFVPDVPAFYDDLTAGEHVRFVQRANRLDPADDLAEELMTRFGLDGKRDLLPLSYSRGMRQKLALVLAFARRPRLLLLDEPYGPLDPEASRVLSALLEEARAAGTAIVASCHHDVPGFCPDAVLRLEDGRLSAERP</sequence>
<gene>
    <name evidence="5" type="ORF">K8V16_05540</name>
</gene>
<dbReference type="SUPFAM" id="SSF52540">
    <property type="entry name" value="P-loop containing nucleoside triphosphate hydrolases"/>
    <property type="match status" value="1"/>
</dbReference>
<dbReference type="Gene3D" id="3.40.50.300">
    <property type="entry name" value="P-loop containing nucleotide triphosphate hydrolases"/>
    <property type="match status" value="1"/>
</dbReference>
<evidence type="ECO:0000256" key="1">
    <source>
        <dbReference type="ARBA" id="ARBA00022448"/>
    </source>
</evidence>
<dbReference type="InterPro" id="IPR051782">
    <property type="entry name" value="ABC_Transporter_VariousFunc"/>
</dbReference>
<reference evidence="5" key="1">
    <citation type="journal article" date="2021" name="PeerJ">
        <title>Extensive microbial diversity within the chicken gut microbiome revealed by metagenomics and culture.</title>
        <authorList>
            <person name="Gilroy R."/>
            <person name="Ravi A."/>
            <person name="Getino M."/>
            <person name="Pursley I."/>
            <person name="Horton D.L."/>
            <person name="Alikhan N.F."/>
            <person name="Baker D."/>
            <person name="Gharbi K."/>
            <person name="Hall N."/>
            <person name="Watson M."/>
            <person name="Adriaenssens E.M."/>
            <person name="Foster-Nyarko E."/>
            <person name="Jarju S."/>
            <person name="Secka A."/>
            <person name="Antonio M."/>
            <person name="Oren A."/>
            <person name="Chaudhuri R.R."/>
            <person name="La Ragione R."/>
            <person name="Hildebrand F."/>
            <person name="Pallen M.J."/>
        </authorList>
    </citation>
    <scope>NUCLEOTIDE SEQUENCE</scope>
    <source>
        <strain evidence="5">USAMLcec12-2067</strain>
    </source>
</reference>
<dbReference type="EMBL" id="DYZL01000114">
    <property type="protein sequence ID" value="HJH43242.1"/>
    <property type="molecule type" value="Genomic_DNA"/>
</dbReference>
<dbReference type="PROSITE" id="PS50893">
    <property type="entry name" value="ABC_TRANSPORTER_2"/>
    <property type="match status" value="1"/>
</dbReference>
<dbReference type="Pfam" id="PF00005">
    <property type="entry name" value="ABC_tran"/>
    <property type="match status" value="1"/>
</dbReference>
<dbReference type="SMART" id="SM00382">
    <property type="entry name" value="AAA"/>
    <property type="match status" value="1"/>
</dbReference>
<accession>A0A9D2VKM6</accession>
<dbReference type="PANTHER" id="PTHR42939:SF1">
    <property type="entry name" value="ABC TRANSPORTER ATP-BINDING PROTEIN ALBC-RELATED"/>
    <property type="match status" value="1"/>
</dbReference>
<dbReference type="AlphaFoldDB" id="A0A9D2VKM6"/>
<evidence type="ECO:0000256" key="2">
    <source>
        <dbReference type="ARBA" id="ARBA00022741"/>
    </source>
</evidence>
<dbReference type="Proteomes" id="UP000789325">
    <property type="component" value="Unassembled WGS sequence"/>
</dbReference>
<keyword evidence="2" id="KW-0547">Nucleotide-binding</keyword>
<reference evidence="5" key="2">
    <citation type="submission" date="2021-09" db="EMBL/GenBank/DDBJ databases">
        <authorList>
            <person name="Gilroy R."/>
        </authorList>
    </citation>
    <scope>NUCLEOTIDE SEQUENCE</scope>
    <source>
        <strain evidence="5">USAMLcec12-2067</strain>
    </source>
</reference>
<dbReference type="CDD" id="cd03230">
    <property type="entry name" value="ABC_DR_subfamily_A"/>
    <property type="match status" value="1"/>
</dbReference>
<dbReference type="InterPro" id="IPR003593">
    <property type="entry name" value="AAA+_ATPase"/>
</dbReference>
<dbReference type="InterPro" id="IPR027417">
    <property type="entry name" value="P-loop_NTPase"/>
</dbReference>
<keyword evidence="3 5" id="KW-0067">ATP-binding</keyword>
<name>A0A9D2VKM6_9ACTN</name>
<evidence type="ECO:0000259" key="4">
    <source>
        <dbReference type="PROSITE" id="PS50893"/>
    </source>
</evidence>
<dbReference type="PANTHER" id="PTHR42939">
    <property type="entry name" value="ABC TRANSPORTER ATP-BINDING PROTEIN ALBC-RELATED"/>
    <property type="match status" value="1"/>
</dbReference>
<dbReference type="RefSeq" id="WP_224759192.1">
    <property type="nucleotide sequence ID" value="NZ_PPEL01000147.1"/>
</dbReference>
<evidence type="ECO:0000313" key="5">
    <source>
        <dbReference type="EMBL" id="HJH43242.1"/>
    </source>
</evidence>
<feature type="domain" description="ABC transporter" evidence="4">
    <location>
        <begin position="24"/>
        <end position="234"/>
    </location>
</feature>
<dbReference type="InterPro" id="IPR003439">
    <property type="entry name" value="ABC_transporter-like_ATP-bd"/>
</dbReference>
<comment type="caution">
    <text evidence="5">The sequence shown here is derived from an EMBL/GenBank/DDBJ whole genome shotgun (WGS) entry which is preliminary data.</text>
</comment>
<keyword evidence="1" id="KW-0813">Transport</keyword>
<evidence type="ECO:0000313" key="6">
    <source>
        <dbReference type="Proteomes" id="UP000789325"/>
    </source>
</evidence>
<proteinExistence type="predicted"/>
<dbReference type="GO" id="GO:0016887">
    <property type="term" value="F:ATP hydrolysis activity"/>
    <property type="evidence" value="ECO:0007669"/>
    <property type="project" value="InterPro"/>
</dbReference>